<comment type="caution">
    <text evidence="10">The sequence shown here is derived from an EMBL/GenBank/DDBJ whole genome shotgun (WGS) entry which is preliminary data.</text>
</comment>
<keyword evidence="5" id="KW-0677">Repeat</keyword>
<feature type="transmembrane region" description="Helical" evidence="9">
    <location>
        <begin position="101"/>
        <end position="119"/>
    </location>
</feature>
<evidence type="ECO:0000256" key="8">
    <source>
        <dbReference type="PROSITE-ProRule" id="PRU00282"/>
    </source>
</evidence>
<feature type="repeat" description="Solcar" evidence="8">
    <location>
        <begin position="730"/>
        <end position="818"/>
    </location>
</feature>
<name>A0A843UKY7_COLES</name>
<evidence type="ECO:0000256" key="3">
    <source>
        <dbReference type="ARBA" id="ARBA00022448"/>
    </source>
</evidence>
<evidence type="ECO:0000256" key="9">
    <source>
        <dbReference type="SAM" id="Phobius"/>
    </source>
</evidence>
<dbReference type="InterPro" id="IPR023395">
    <property type="entry name" value="MCP_dom_sf"/>
</dbReference>
<keyword evidence="7 8" id="KW-0472">Membrane</keyword>
<evidence type="ECO:0000256" key="1">
    <source>
        <dbReference type="ARBA" id="ARBA00004141"/>
    </source>
</evidence>
<dbReference type="AlphaFoldDB" id="A0A843UKY7"/>
<dbReference type="InterPro" id="IPR018108">
    <property type="entry name" value="MCP_transmembrane"/>
</dbReference>
<dbReference type="GO" id="GO:0016020">
    <property type="term" value="C:membrane"/>
    <property type="evidence" value="ECO:0007669"/>
    <property type="project" value="UniProtKB-SubCell"/>
</dbReference>
<evidence type="ECO:0000256" key="2">
    <source>
        <dbReference type="ARBA" id="ARBA00006375"/>
    </source>
</evidence>
<evidence type="ECO:0000256" key="6">
    <source>
        <dbReference type="ARBA" id="ARBA00022989"/>
    </source>
</evidence>
<feature type="repeat" description="Solcar" evidence="8">
    <location>
        <begin position="543"/>
        <end position="627"/>
    </location>
</feature>
<dbReference type="PANTHER" id="PTHR45667">
    <property type="entry name" value="S-ADENOSYLMETHIONINE MITOCHONDRIAL CARRIER PROTEIN"/>
    <property type="match status" value="1"/>
</dbReference>
<evidence type="ECO:0008006" key="12">
    <source>
        <dbReference type="Google" id="ProtNLM"/>
    </source>
</evidence>
<accession>A0A843UKY7</accession>
<dbReference type="FunFam" id="1.50.40.10:FF:000162">
    <property type="entry name" value="Mitochondrial substrate carrier protein-like"/>
    <property type="match status" value="1"/>
</dbReference>
<comment type="subcellular location">
    <subcellularLocation>
        <location evidence="1">Membrane</location>
        <topology evidence="1">Multi-pass membrane protein</topology>
    </subcellularLocation>
</comment>
<keyword evidence="11" id="KW-1185">Reference proteome</keyword>
<keyword evidence="3" id="KW-0813">Transport</keyword>
<gene>
    <name evidence="10" type="ORF">Taro_016690</name>
</gene>
<dbReference type="Pfam" id="PF00153">
    <property type="entry name" value="Mito_carr"/>
    <property type="match status" value="3"/>
</dbReference>
<dbReference type="OrthoDB" id="10253709at2759"/>
<evidence type="ECO:0000256" key="5">
    <source>
        <dbReference type="ARBA" id="ARBA00022737"/>
    </source>
</evidence>
<dbReference type="PROSITE" id="PS50920">
    <property type="entry name" value="SOLCAR"/>
    <property type="match status" value="3"/>
</dbReference>
<keyword evidence="6 9" id="KW-1133">Transmembrane helix</keyword>
<reference evidence="10" key="1">
    <citation type="submission" date="2017-07" db="EMBL/GenBank/DDBJ databases">
        <title>Taro Niue Genome Assembly and Annotation.</title>
        <authorList>
            <person name="Atibalentja N."/>
            <person name="Keating K."/>
            <person name="Fields C.J."/>
        </authorList>
    </citation>
    <scope>NUCLEOTIDE SEQUENCE</scope>
    <source>
        <strain evidence="10">Niue_2</strain>
        <tissue evidence="10">Leaf</tissue>
    </source>
</reference>
<proteinExistence type="inferred from homology"/>
<evidence type="ECO:0000313" key="11">
    <source>
        <dbReference type="Proteomes" id="UP000652761"/>
    </source>
</evidence>
<comment type="similarity">
    <text evidence="2">Belongs to the mitochondrial carrier (TC 2.A.29) family.</text>
</comment>
<evidence type="ECO:0000256" key="4">
    <source>
        <dbReference type="ARBA" id="ARBA00022692"/>
    </source>
</evidence>
<sequence length="840" mass="91997">MARGHHLVKNVRNSDVLWSGGRLPVRVRCYKPPRWQRDVTATAASAAPLSLCPAGSRGNPSLRPRGEGSAAAEEPVLCCCEPTGKKICVTVDVRIRGLEGVFLLPVAGVFLASVCWIFFLQCRSTQVDGWVVTPSVCILEFPCSKVRSVALWSEKYLNVVFSFIFYTDDRMAKKSPRNDRSSIKYRWIPLDLPCIDPGVTAPARGPQVGSCSQAKCDGKIASSSSNWTVTTPEFITAVGRLWKAVCQPVNVSQTKAGVESETFIQKEKGAGYSGSAGSEKTSICLHSDLLLSDPRLFSCFSPTAKSDFDHIKAIKRMILFDPYRAFLNSSFQGHTEVREFNKPVDSKMMTAAKNLGDPHQLVTKYEKIDGNPALKNRINLTDIDCELVAENCDLEKSMMETDVSATHSAKIHISFATNSDSSIGYSRETSCMESGANLVDNQVSSKGPPVAVTSVVEPSTISSCPNSSLRSDYNIECSPSIYCKKCPQSLDSCYMVLELDEDSIPEEENTDSDSKNFQNDPVVYRRYSPNVWLSVQNKIEDAFVKGKHAIAGGLAGIFVSLCLHPIDTVKTVIQADGLNQRPILHTVQSIISERGVLGLYRGIASNIASSAPISAIYTFTYESVKGALLPVLPKEYHSLAHCTAGGCASIATSFIFTPSERIKQQMQVHSYYQNSWNALIGVLEKGGLPSLYAGWSAVLCRNIPHSIIKFYTYERLKQLLQGSMEPDGCLNPLQTLLCGGLAGCTAALVTTPFDVVKTRLQAQVPGSLKKYDGVMHVLKEIAKYEGINGLYRGLTPRLFMYVSQGAIFFASYEFLKAAFSFQGSVTCARGIGKERYMEDD</sequence>
<dbReference type="Gene3D" id="1.50.40.10">
    <property type="entry name" value="Mitochondrial carrier domain"/>
    <property type="match status" value="2"/>
</dbReference>
<organism evidence="10 11">
    <name type="scientific">Colocasia esculenta</name>
    <name type="common">Wild taro</name>
    <name type="synonym">Arum esculentum</name>
    <dbReference type="NCBI Taxonomy" id="4460"/>
    <lineage>
        <taxon>Eukaryota</taxon>
        <taxon>Viridiplantae</taxon>
        <taxon>Streptophyta</taxon>
        <taxon>Embryophyta</taxon>
        <taxon>Tracheophyta</taxon>
        <taxon>Spermatophyta</taxon>
        <taxon>Magnoliopsida</taxon>
        <taxon>Liliopsida</taxon>
        <taxon>Araceae</taxon>
        <taxon>Aroideae</taxon>
        <taxon>Colocasieae</taxon>
        <taxon>Colocasia</taxon>
    </lineage>
</organism>
<feature type="repeat" description="Solcar" evidence="8">
    <location>
        <begin position="636"/>
        <end position="719"/>
    </location>
</feature>
<dbReference type="SUPFAM" id="SSF103506">
    <property type="entry name" value="Mitochondrial carrier"/>
    <property type="match status" value="1"/>
</dbReference>
<keyword evidence="4 8" id="KW-0812">Transmembrane</keyword>
<evidence type="ECO:0000313" key="10">
    <source>
        <dbReference type="EMBL" id="MQL84168.1"/>
    </source>
</evidence>
<evidence type="ECO:0000256" key="7">
    <source>
        <dbReference type="ARBA" id="ARBA00023136"/>
    </source>
</evidence>
<protein>
    <recommendedName>
        <fullName evidence="12">Mitochondrial substrate carrier family protein</fullName>
    </recommendedName>
</protein>
<dbReference type="EMBL" id="NMUH01000744">
    <property type="protein sequence ID" value="MQL84168.1"/>
    <property type="molecule type" value="Genomic_DNA"/>
</dbReference>
<dbReference type="Proteomes" id="UP000652761">
    <property type="component" value="Unassembled WGS sequence"/>
</dbReference>